<dbReference type="GO" id="GO:0016020">
    <property type="term" value="C:membrane"/>
    <property type="evidence" value="ECO:0007669"/>
    <property type="project" value="UniProtKB-SubCell"/>
</dbReference>
<protein>
    <submittedName>
        <fullName evidence="7">ABC transporter permease</fullName>
    </submittedName>
</protein>
<evidence type="ECO:0000256" key="2">
    <source>
        <dbReference type="ARBA" id="ARBA00022692"/>
    </source>
</evidence>
<proteinExistence type="predicted"/>
<reference evidence="7" key="2">
    <citation type="submission" date="2021-04" db="EMBL/GenBank/DDBJ databases">
        <authorList>
            <person name="Gilroy R."/>
        </authorList>
    </citation>
    <scope>NUCLEOTIDE SEQUENCE</scope>
    <source>
        <strain evidence="7">ChiHjej10B9-743</strain>
    </source>
</reference>
<feature type="domain" description="ABC-2 type transporter transmembrane" evidence="6">
    <location>
        <begin position="23"/>
        <end position="383"/>
    </location>
</feature>
<dbReference type="Proteomes" id="UP000824133">
    <property type="component" value="Unassembled WGS sequence"/>
</dbReference>
<sequence>MQLFRLAGHVVLRHRGLLALYVVMLGAFGWLMASYVGTDSSAYEAARPTVAVVDRDGSAVSEALADYAAEAGELVALPDTAYALQDAAAKDLANYVLVIPEGYGEALEAAARGGAEMPALECVVSYSDASGSLADQRVRAYAQQLYALLAETGLSVEQAVACAEKARASEGAQLEVGVIASGDSGALPTDYLVFMQFSTYALFGGTAILIACGLRSLGRDQPVTARLLAAPVSDATRGTQLALACLGVGLAVWAAMGVLGALWCAGSLAGSDARLALLAQVPLLALACVGAAYGYLLWGLGTTGDLAHAAGNMGSMVLTFLGGTWVQQASMGAAVTAVARLTPIWWVIHAMGAVYAADGLTGELVASVLAQSAIVALFAVAIAVAGTALARARARS</sequence>
<feature type="transmembrane region" description="Helical" evidence="5">
    <location>
        <begin position="200"/>
        <end position="218"/>
    </location>
</feature>
<organism evidence="7 8">
    <name type="scientific">Candidatus Olsenella excrementavium</name>
    <dbReference type="NCBI Taxonomy" id="2838709"/>
    <lineage>
        <taxon>Bacteria</taxon>
        <taxon>Bacillati</taxon>
        <taxon>Actinomycetota</taxon>
        <taxon>Coriobacteriia</taxon>
        <taxon>Coriobacteriales</taxon>
        <taxon>Atopobiaceae</taxon>
        <taxon>Olsenella</taxon>
    </lineage>
</organism>
<reference evidence="7" key="1">
    <citation type="journal article" date="2021" name="PeerJ">
        <title>Extensive microbial diversity within the chicken gut microbiome revealed by metagenomics and culture.</title>
        <authorList>
            <person name="Gilroy R."/>
            <person name="Ravi A."/>
            <person name="Getino M."/>
            <person name="Pursley I."/>
            <person name="Horton D.L."/>
            <person name="Alikhan N.F."/>
            <person name="Baker D."/>
            <person name="Gharbi K."/>
            <person name="Hall N."/>
            <person name="Watson M."/>
            <person name="Adriaenssens E.M."/>
            <person name="Foster-Nyarko E."/>
            <person name="Jarju S."/>
            <person name="Secka A."/>
            <person name="Antonio M."/>
            <person name="Oren A."/>
            <person name="Chaudhuri R.R."/>
            <person name="La Ragione R."/>
            <person name="Hildebrand F."/>
            <person name="Pallen M.J."/>
        </authorList>
    </citation>
    <scope>NUCLEOTIDE SEQUENCE</scope>
    <source>
        <strain evidence="7">ChiHjej10B9-743</strain>
    </source>
</reference>
<evidence type="ECO:0000256" key="1">
    <source>
        <dbReference type="ARBA" id="ARBA00004141"/>
    </source>
</evidence>
<feature type="transmembrane region" description="Helical" evidence="5">
    <location>
        <begin position="238"/>
        <end position="263"/>
    </location>
</feature>
<feature type="transmembrane region" description="Helical" evidence="5">
    <location>
        <begin position="18"/>
        <end position="37"/>
    </location>
</feature>
<dbReference type="GO" id="GO:0140359">
    <property type="term" value="F:ABC-type transporter activity"/>
    <property type="evidence" value="ECO:0007669"/>
    <property type="project" value="InterPro"/>
</dbReference>
<comment type="caution">
    <text evidence="7">The sequence shown here is derived from an EMBL/GenBank/DDBJ whole genome shotgun (WGS) entry which is preliminary data.</text>
</comment>
<feature type="transmembrane region" description="Helical" evidence="5">
    <location>
        <begin position="275"/>
        <end position="300"/>
    </location>
</feature>
<keyword evidence="4 5" id="KW-0472">Membrane</keyword>
<name>A0A9D2CGI5_9ACTN</name>
<evidence type="ECO:0000256" key="5">
    <source>
        <dbReference type="SAM" id="Phobius"/>
    </source>
</evidence>
<evidence type="ECO:0000259" key="6">
    <source>
        <dbReference type="Pfam" id="PF12698"/>
    </source>
</evidence>
<comment type="subcellular location">
    <subcellularLocation>
        <location evidence="1">Membrane</location>
        <topology evidence="1">Multi-pass membrane protein</topology>
    </subcellularLocation>
</comment>
<evidence type="ECO:0000313" key="7">
    <source>
        <dbReference type="EMBL" id="HIY78929.1"/>
    </source>
</evidence>
<keyword evidence="3 5" id="KW-1133">Transmembrane helix</keyword>
<accession>A0A9D2CGI5</accession>
<dbReference type="Pfam" id="PF12698">
    <property type="entry name" value="ABC2_membrane_3"/>
    <property type="match status" value="1"/>
</dbReference>
<feature type="transmembrane region" description="Helical" evidence="5">
    <location>
        <begin position="306"/>
        <end position="326"/>
    </location>
</feature>
<dbReference type="AlphaFoldDB" id="A0A9D2CGI5"/>
<dbReference type="Gene3D" id="3.40.1710.10">
    <property type="entry name" value="abc type-2 transporter like domain"/>
    <property type="match status" value="1"/>
</dbReference>
<dbReference type="EMBL" id="DXCP01000003">
    <property type="protein sequence ID" value="HIY78929.1"/>
    <property type="molecule type" value="Genomic_DNA"/>
</dbReference>
<feature type="transmembrane region" description="Helical" evidence="5">
    <location>
        <begin position="369"/>
        <end position="390"/>
    </location>
</feature>
<evidence type="ECO:0000256" key="3">
    <source>
        <dbReference type="ARBA" id="ARBA00022989"/>
    </source>
</evidence>
<gene>
    <name evidence="7" type="ORF">IAA42_00585</name>
</gene>
<evidence type="ECO:0000313" key="8">
    <source>
        <dbReference type="Proteomes" id="UP000824133"/>
    </source>
</evidence>
<evidence type="ECO:0000256" key="4">
    <source>
        <dbReference type="ARBA" id="ARBA00023136"/>
    </source>
</evidence>
<dbReference type="InterPro" id="IPR013525">
    <property type="entry name" value="ABC2_TM"/>
</dbReference>
<keyword evidence="2 5" id="KW-0812">Transmembrane</keyword>